<dbReference type="InterPro" id="IPR050811">
    <property type="entry name" value="Phosphate_ABC_transporter"/>
</dbReference>
<dbReference type="AlphaFoldDB" id="A0A545TGY8"/>
<name>A0A545TGY8_9GAMM</name>
<comment type="caution">
    <text evidence="3">The sequence shown here is derived from an EMBL/GenBank/DDBJ whole genome shotgun (WGS) entry which is preliminary data.</text>
</comment>
<evidence type="ECO:0000313" key="4">
    <source>
        <dbReference type="Proteomes" id="UP000317839"/>
    </source>
</evidence>
<feature type="domain" description="PBP" evidence="2">
    <location>
        <begin position="96"/>
        <end position="310"/>
    </location>
</feature>
<evidence type="ECO:0000256" key="1">
    <source>
        <dbReference type="ARBA" id="ARBA00022729"/>
    </source>
</evidence>
<gene>
    <name evidence="3" type="ORF">FLL45_00525</name>
</gene>
<protein>
    <submittedName>
        <fullName evidence="3">PstS family phosphate ABC transporter substrate-binding protein</fullName>
    </submittedName>
</protein>
<dbReference type="Gene3D" id="3.40.190.10">
    <property type="entry name" value="Periplasmic binding protein-like II"/>
    <property type="match status" value="2"/>
</dbReference>
<evidence type="ECO:0000313" key="3">
    <source>
        <dbReference type="EMBL" id="TQV76483.1"/>
    </source>
</evidence>
<accession>A0A545TGY8</accession>
<proteinExistence type="predicted"/>
<evidence type="ECO:0000259" key="2">
    <source>
        <dbReference type="Pfam" id="PF12849"/>
    </source>
</evidence>
<sequence length="432" mass="47880">MSRNLVVAVLLIITAAVAGYFFLNQNKINDNPADTPQQEYLIETLTLKGSNTVGESFAPKLATNFLKSQGATLIKTIQLESPVEKIIEGVLPGQKRKLQIDIRAHGSSTGFKALTEQSTEIAMSSRSIKNSELDSLTATFGKVDEHPIALDALAIVTYQDNPIEALTIEQIAKIFSGEISNWSQLGGEDQAIYLFSRDNNSGTWDTFKSLVLKPFDVKLSDRSARFESSAELVNRVVSNKGAVGFVGVAYVGESKLLKVAANDKSPATQPSGYTIGTEDYALSRKLYFYTTGTKRSEMALKFIEFVTQNEGQKLADDVGLISYYPTSYRPKNLDKQTPLRYRELAATGRRITVNFANDVKAEEESKESRDLQRLQNFAFNNPGKKIVLVDFSNSPRLAEIRTKLEDNAISVLDTMRVDYAPLRSESIEVWVL</sequence>
<dbReference type="PANTHER" id="PTHR30570">
    <property type="entry name" value="PERIPLASMIC PHOSPHATE BINDING COMPONENT OF PHOSPHATE ABC TRANSPORTER"/>
    <property type="match status" value="1"/>
</dbReference>
<keyword evidence="1" id="KW-0732">Signal</keyword>
<dbReference type="PANTHER" id="PTHR30570:SF1">
    <property type="entry name" value="PHOSPHATE-BINDING PROTEIN PSTS"/>
    <property type="match status" value="1"/>
</dbReference>
<keyword evidence="4" id="KW-1185">Reference proteome</keyword>
<dbReference type="OrthoDB" id="9790048at2"/>
<dbReference type="CDD" id="cd13566">
    <property type="entry name" value="PBP2_phosphate"/>
    <property type="match status" value="1"/>
</dbReference>
<organism evidence="3 4">
    <name type="scientific">Aliikangiella marina</name>
    <dbReference type="NCBI Taxonomy" id="1712262"/>
    <lineage>
        <taxon>Bacteria</taxon>
        <taxon>Pseudomonadati</taxon>
        <taxon>Pseudomonadota</taxon>
        <taxon>Gammaproteobacteria</taxon>
        <taxon>Oceanospirillales</taxon>
        <taxon>Pleioneaceae</taxon>
        <taxon>Aliikangiella</taxon>
    </lineage>
</organism>
<dbReference type="InterPro" id="IPR024370">
    <property type="entry name" value="PBP_domain"/>
</dbReference>
<dbReference type="Pfam" id="PF12849">
    <property type="entry name" value="PBP_like_2"/>
    <property type="match status" value="1"/>
</dbReference>
<dbReference type="SUPFAM" id="SSF53850">
    <property type="entry name" value="Periplasmic binding protein-like II"/>
    <property type="match status" value="1"/>
</dbReference>
<dbReference type="EMBL" id="VIKR01000001">
    <property type="protein sequence ID" value="TQV76483.1"/>
    <property type="molecule type" value="Genomic_DNA"/>
</dbReference>
<dbReference type="Proteomes" id="UP000317839">
    <property type="component" value="Unassembled WGS sequence"/>
</dbReference>
<reference evidence="3 4" key="1">
    <citation type="submission" date="2019-06" db="EMBL/GenBank/DDBJ databases">
        <title>Draft genome of Aliikangiella marina GYP-15.</title>
        <authorList>
            <person name="Wang G."/>
        </authorList>
    </citation>
    <scope>NUCLEOTIDE SEQUENCE [LARGE SCALE GENOMIC DNA]</scope>
    <source>
        <strain evidence="3 4">GYP-15</strain>
    </source>
</reference>